<name>A0A0E3UNL0_9GAMM</name>
<proteinExistence type="predicted"/>
<dbReference type="SUPFAM" id="SSF52172">
    <property type="entry name" value="CheY-like"/>
    <property type="match status" value="1"/>
</dbReference>
<dbReference type="PANTHER" id="PTHR44591:SF21">
    <property type="entry name" value="TWO-COMPONENT RESPONSE REGULATOR"/>
    <property type="match status" value="1"/>
</dbReference>
<evidence type="ECO:0000256" key="1">
    <source>
        <dbReference type="ARBA" id="ARBA00022553"/>
    </source>
</evidence>
<dbReference type="Gene3D" id="3.40.50.2300">
    <property type="match status" value="1"/>
</dbReference>
<evidence type="ECO:0000313" key="4">
    <source>
        <dbReference type="EMBL" id="AKC87035.1"/>
    </source>
</evidence>
<dbReference type="PROSITE" id="PS50110">
    <property type="entry name" value="RESPONSE_REGULATORY"/>
    <property type="match status" value="1"/>
</dbReference>
<dbReference type="AlphaFoldDB" id="A0A0E3UNL0"/>
<evidence type="ECO:0000256" key="2">
    <source>
        <dbReference type="PROSITE-ProRule" id="PRU00169"/>
    </source>
</evidence>
<accession>A0A0E3UNL0</accession>
<keyword evidence="5" id="KW-1185">Reference proteome</keyword>
<dbReference type="PATRIC" id="fig|314722.6.peg.2161"/>
<dbReference type="InterPro" id="IPR001789">
    <property type="entry name" value="Sig_transdc_resp-reg_receiver"/>
</dbReference>
<dbReference type="InterPro" id="IPR050595">
    <property type="entry name" value="Bact_response_regulator"/>
</dbReference>
<feature type="domain" description="Response regulatory" evidence="3">
    <location>
        <begin position="10"/>
        <end position="119"/>
    </location>
</feature>
<sequence>MASIEPRRGVALVVDDEPGVRMCTADVLTDMGYEVVEANSAEDALRTLEQGVVPALLVTDHLMPGMSGSELAREVRGRHPQAAVIVVSGYTSVELDPGLVLLGKPFRLKDLRDCVEAATARSS</sequence>
<organism evidence="4 5">
    <name type="scientific">Pseudoxanthomonas suwonensis</name>
    <dbReference type="NCBI Taxonomy" id="314722"/>
    <lineage>
        <taxon>Bacteria</taxon>
        <taxon>Pseudomonadati</taxon>
        <taxon>Pseudomonadota</taxon>
        <taxon>Gammaproteobacteria</taxon>
        <taxon>Lysobacterales</taxon>
        <taxon>Lysobacteraceae</taxon>
        <taxon>Pseudoxanthomonas</taxon>
    </lineage>
</organism>
<protein>
    <submittedName>
        <fullName evidence="4">Response regulator receiver protein</fullName>
    </submittedName>
</protein>
<dbReference type="KEGG" id="psuw:WQ53_10065"/>
<dbReference type="EMBL" id="CP011144">
    <property type="protein sequence ID" value="AKC87035.1"/>
    <property type="molecule type" value="Genomic_DNA"/>
</dbReference>
<dbReference type="InterPro" id="IPR011006">
    <property type="entry name" value="CheY-like_superfamily"/>
</dbReference>
<evidence type="ECO:0000313" key="5">
    <source>
        <dbReference type="Proteomes" id="UP000033067"/>
    </source>
</evidence>
<dbReference type="PANTHER" id="PTHR44591">
    <property type="entry name" value="STRESS RESPONSE REGULATOR PROTEIN 1"/>
    <property type="match status" value="1"/>
</dbReference>
<dbReference type="SMART" id="SM00448">
    <property type="entry name" value="REC"/>
    <property type="match status" value="1"/>
</dbReference>
<dbReference type="GO" id="GO:0000160">
    <property type="term" value="P:phosphorelay signal transduction system"/>
    <property type="evidence" value="ECO:0007669"/>
    <property type="project" value="InterPro"/>
</dbReference>
<dbReference type="OrthoDB" id="9802155at2"/>
<dbReference type="RefSeq" id="WP_052632031.1">
    <property type="nucleotide sequence ID" value="NZ_CP011144.1"/>
</dbReference>
<reference evidence="4 5" key="1">
    <citation type="journal article" date="2015" name="Genome Announc.">
        <title>Complete Genome Sequence of Pseudoxanthomonas suwonensis Strain J1, a Cellulose-Degrading Bacterium Isolated from Leaf- and Wood-Enriched Soil.</title>
        <authorList>
            <person name="Hou L."/>
            <person name="Jiang J."/>
            <person name="Xu Z."/>
            <person name="Zhou Y."/>
            <person name="Leung F.C."/>
        </authorList>
    </citation>
    <scope>NUCLEOTIDE SEQUENCE [LARGE SCALE GENOMIC DNA]</scope>
    <source>
        <strain evidence="4 5">J1</strain>
    </source>
</reference>
<gene>
    <name evidence="4" type="ORF">WQ53_10065</name>
</gene>
<dbReference type="Pfam" id="PF00072">
    <property type="entry name" value="Response_reg"/>
    <property type="match status" value="1"/>
</dbReference>
<evidence type="ECO:0000259" key="3">
    <source>
        <dbReference type="PROSITE" id="PS50110"/>
    </source>
</evidence>
<keyword evidence="1 2" id="KW-0597">Phosphoprotein</keyword>
<dbReference type="Proteomes" id="UP000033067">
    <property type="component" value="Chromosome"/>
</dbReference>
<feature type="modified residue" description="4-aspartylphosphate" evidence="2">
    <location>
        <position position="60"/>
    </location>
</feature>